<evidence type="ECO:0000313" key="1">
    <source>
        <dbReference type="EMBL" id="KIK97127.1"/>
    </source>
</evidence>
<evidence type="ECO:0000313" key="2">
    <source>
        <dbReference type="Proteomes" id="UP000054538"/>
    </source>
</evidence>
<dbReference type="Proteomes" id="UP000054538">
    <property type="component" value="Unassembled WGS sequence"/>
</dbReference>
<accession>A0A0D0DGM1</accession>
<name>A0A0D0DGM1_9AGAM</name>
<gene>
    <name evidence="1" type="ORF">PAXRUDRAFT_825257</name>
</gene>
<proteinExistence type="predicted"/>
<reference evidence="1 2" key="1">
    <citation type="submission" date="2014-04" db="EMBL/GenBank/DDBJ databases">
        <authorList>
            <consortium name="DOE Joint Genome Institute"/>
            <person name="Kuo A."/>
            <person name="Kohler A."/>
            <person name="Jargeat P."/>
            <person name="Nagy L.G."/>
            <person name="Floudas D."/>
            <person name="Copeland A."/>
            <person name="Barry K.W."/>
            <person name="Cichocki N."/>
            <person name="Veneault-Fourrey C."/>
            <person name="LaButti K."/>
            <person name="Lindquist E.A."/>
            <person name="Lipzen A."/>
            <person name="Lundell T."/>
            <person name="Morin E."/>
            <person name="Murat C."/>
            <person name="Sun H."/>
            <person name="Tunlid A."/>
            <person name="Henrissat B."/>
            <person name="Grigoriev I.V."/>
            <person name="Hibbett D.S."/>
            <person name="Martin F."/>
            <person name="Nordberg H.P."/>
            <person name="Cantor M.N."/>
            <person name="Hua S.X."/>
        </authorList>
    </citation>
    <scope>NUCLEOTIDE SEQUENCE [LARGE SCALE GENOMIC DNA]</scope>
    <source>
        <strain evidence="1 2">Ve08.2h10</strain>
    </source>
</reference>
<dbReference type="EMBL" id="KN824951">
    <property type="protein sequence ID" value="KIK97127.1"/>
    <property type="molecule type" value="Genomic_DNA"/>
</dbReference>
<dbReference type="InParanoid" id="A0A0D0DGM1"/>
<protein>
    <submittedName>
        <fullName evidence="1">Uncharacterized protein</fullName>
    </submittedName>
</protein>
<keyword evidence="2" id="KW-1185">Reference proteome</keyword>
<reference evidence="2" key="2">
    <citation type="submission" date="2015-01" db="EMBL/GenBank/DDBJ databases">
        <title>Evolutionary Origins and Diversification of the Mycorrhizal Mutualists.</title>
        <authorList>
            <consortium name="DOE Joint Genome Institute"/>
            <consortium name="Mycorrhizal Genomics Consortium"/>
            <person name="Kohler A."/>
            <person name="Kuo A."/>
            <person name="Nagy L.G."/>
            <person name="Floudas D."/>
            <person name="Copeland A."/>
            <person name="Barry K.W."/>
            <person name="Cichocki N."/>
            <person name="Veneault-Fourrey C."/>
            <person name="LaButti K."/>
            <person name="Lindquist E.A."/>
            <person name="Lipzen A."/>
            <person name="Lundell T."/>
            <person name="Morin E."/>
            <person name="Murat C."/>
            <person name="Riley R."/>
            <person name="Ohm R."/>
            <person name="Sun H."/>
            <person name="Tunlid A."/>
            <person name="Henrissat B."/>
            <person name="Grigoriev I.V."/>
            <person name="Hibbett D.S."/>
            <person name="Martin F."/>
        </authorList>
    </citation>
    <scope>NUCLEOTIDE SEQUENCE [LARGE SCALE GENOMIC DNA]</scope>
    <source>
        <strain evidence="2">Ve08.2h10</strain>
    </source>
</reference>
<organism evidence="1 2">
    <name type="scientific">Paxillus rubicundulus Ve08.2h10</name>
    <dbReference type="NCBI Taxonomy" id="930991"/>
    <lineage>
        <taxon>Eukaryota</taxon>
        <taxon>Fungi</taxon>
        <taxon>Dikarya</taxon>
        <taxon>Basidiomycota</taxon>
        <taxon>Agaricomycotina</taxon>
        <taxon>Agaricomycetes</taxon>
        <taxon>Agaricomycetidae</taxon>
        <taxon>Boletales</taxon>
        <taxon>Paxilineae</taxon>
        <taxon>Paxillaceae</taxon>
        <taxon>Paxillus</taxon>
    </lineage>
</organism>
<dbReference type="AlphaFoldDB" id="A0A0D0DGM1"/>
<sequence length="56" mass="6150">MSLTSDPTCSPPLADSVGEIERCQKACSCTRRRRSESVEIDIDGVHETTLNYSSNC</sequence>
<dbReference type="HOGENOM" id="CLU_3014806_0_0_1"/>